<gene>
    <name evidence="1" type="ORF">K0U00_34135</name>
</gene>
<dbReference type="Pfam" id="PF13030">
    <property type="entry name" value="DUF3891"/>
    <property type="match status" value="1"/>
</dbReference>
<evidence type="ECO:0000313" key="1">
    <source>
        <dbReference type="EMBL" id="MBW7459102.1"/>
    </source>
</evidence>
<accession>A0ABS7CE47</accession>
<name>A0ABS7CE47_9BACL</name>
<evidence type="ECO:0000313" key="2">
    <source>
        <dbReference type="Proteomes" id="UP001519887"/>
    </source>
</evidence>
<comment type="caution">
    <text evidence="1">The sequence shown here is derived from an EMBL/GenBank/DDBJ whole genome shotgun (WGS) entry which is preliminary data.</text>
</comment>
<dbReference type="Proteomes" id="UP001519887">
    <property type="component" value="Unassembled WGS sequence"/>
</dbReference>
<organism evidence="1 2">
    <name type="scientific">Paenibacillus sepulcri</name>
    <dbReference type="NCBI Taxonomy" id="359917"/>
    <lineage>
        <taxon>Bacteria</taxon>
        <taxon>Bacillati</taxon>
        <taxon>Bacillota</taxon>
        <taxon>Bacilli</taxon>
        <taxon>Bacillales</taxon>
        <taxon>Paenibacillaceae</taxon>
        <taxon>Paenibacillus</taxon>
    </lineage>
</organism>
<dbReference type="InterPro" id="IPR024992">
    <property type="entry name" value="DUF3891"/>
</dbReference>
<keyword evidence="2" id="KW-1185">Reference proteome</keyword>
<proteinExistence type="predicted"/>
<protein>
    <submittedName>
        <fullName evidence="1">DUF3891 family protein</fullName>
    </submittedName>
</protein>
<dbReference type="RefSeq" id="WP_210037483.1">
    <property type="nucleotide sequence ID" value="NZ_JBHLVU010000004.1"/>
</dbReference>
<sequence>MIVYEKANAFVMINQHDHAQISGVLASEWNNEWLHDPKRKEDLIYAAYQHDRGWIDLDFSPFWNDARRCPYSFRDFPLKPRFAFYKKGIAEVAVKNPYSALLCSLLYTTLFERIRDEETQGYLNEEYIRQKRLLELLGIESALDARIQHHLGIMLVCDELSLFLCMEEPGTPAQEYEWFGSGVHYSAEPGSERKIQVHWQNKNVIELSLFPFRRDVAAALPYKEVSKLDIQAEGIIEAHRKAAQQVLNVTFTGPSQA</sequence>
<reference evidence="1 2" key="1">
    <citation type="submission" date="2021-07" db="EMBL/GenBank/DDBJ databases">
        <title>Paenibacillus radiodurans sp. nov., isolated from the southeastern edge of Tengger Desert.</title>
        <authorList>
            <person name="Zhang G."/>
        </authorList>
    </citation>
    <scope>NUCLEOTIDE SEQUENCE [LARGE SCALE GENOMIC DNA]</scope>
    <source>
        <strain evidence="1 2">CCM 7311</strain>
    </source>
</reference>
<dbReference type="EMBL" id="JAHZIK010001481">
    <property type="protein sequence ID" value="MBW7459102.1"/>
    <property type="molecule type" value="Genomic_DNA"/>
</dbReference>